<dbReference type="Gene3D" id="1.25.40.10">
    <property type="entry name" value="Tetratricopeptide repeat domain"/>
    <property type="match status" value="1"/>
</dbReference>
<evidence type="ECO:0000313" key="2">
    <source>
        <dbReference type="EMBL" id="KAF6145778.1"/>
    </source>
</evidence>
<organism evidence="2 3">
    <name type="scientific">Kingdonia uniflora</name>
    <dbReference type="NCBI Taxonomy" id="39325"/>
    <lineage>
        <taxon>Eukaryota</taxon>
        <taxon>Viridiplantae</taxon>
        <taxon>Streptophyta</taxon>
        <taxon>Embryophyta</taxon>
        <taxon>Tracheophyta</taxon>
        <taxon>Spermatophyta</taxon>
        <taxon>Magnoliopsida</taxon>
        <taxon>Ranunculales</taxon>
        <taxon>Circaeasteraceae</taxon>
        <taxon>Kingdonia</taxon>
    </lineage>
</organism>
<dbReference type="SMART" id="SM00028">
    <property type="entry name" value="TPR"/>
    <property type="match status" value="3"/>
</dbReference>
<feature type="compositionally biased region" description="Polar residues" evidence="1">
    <location>
        <begin position="29"/>
        <end position="47"/>
    </location>
</feature>
<dbReference type="AlphaFoldDB" id="A0A7J7LT90"/>
<dbReference type="PANTHER" id="PTHR44102:SF1">
    <property type="entry name" value="OS10G0471400 PROTEIN"/>
    <property type="match status" value="1"/>
</dbReference>
<gene>
    <name evidence="2" type="ORF">GIB67_016227</name>
</gene>
<protein>
    <submittedName>
        <fullName evidence="2">Uncharacterized protein</fullName>
    </submittedName>
</protein>
<dbReference type="InterPro" id="IPR019734">
    <property type="entry name" value="TPR_rpt"/>
</dbReference>
<accession>A0A7J7LT90</accession>
<dbReference type="SUPFAM" id="SSF48452">
    <property type="entry name" value="TPR-like"/>
    <property type="match status" value="1"/>
</dbReference>
<comment type="caution">
    <text evidence="2">The sequence shown here is derived from an EMBL/GenBank/DDBJ whole genome shotgun (WGS) entry which is preliminary data.</text>
</comment>
<evidence type="ECO:0000313" key="3">
    <source>
        <dbReference type="Proteomes" id="UP000541444"/>
    </source>
</evidence>
<feature type="region of interest" description="Disordered" evidence="1">
    <location>
        <begin position="26"/>
        <end position="57"/>
    </location>
</feature>
<proteinExistence type="predicted"/>
<sequence>MGVRKWMAKRGVSCLCVGEQLDTDEMVPSSDSLATRDYSTNGYSSRTSESERRPYNGNIEEAESSLREGSCLNYEEARALLGRLEYQRGTIEAALHVFEGIDIGSMTSKMKLCLTRRVERCKHHSQNDVAPLMSVHAISLLFEAIYLKAKSLEVLRRYREAAQLCKVILDTIESTSLDCLLRNFGTDSKLQETLKKYVELPPELWKLSQSPQEAILSYRQALLHHWNLDTDIKTSIQKEFAIFLLYSGSDATPPNLRSQVEGLFVPKNNIEEAVLLLMIMFRKSVQKRIKFDVSVGDHLSYSLSVVGELRGLAGQIEEILPEDLDRDERYYSIALCYYGEGEDLVAFNLLMNMFSNSGNPNSVQPLLLASKVCGENSESAEGVLEALEIAKRAMRKTDPKVIFHLTLENAELRKLDVAFCYAKVFLRLQVEYDVKGWVLLARILSGQKEFKDAEIVINNALKEIGKWDQDVELCLTKSKEIAQYSALRWHTRGLMCQAKGLHKEALEVFTSALDIENLDRISLNGFHRSILEPPHLEEKDGCWTWKKPSPQ</sequence>
<dbReference type="Proteomes" id="UP000541444">
    <property type="component" value="Unassembled WGS sequence"/>
</dbReference>
<keyword evidence="3" id="KW-1185">Reference proteome</keyword>
<reference evidence="2 3" key="1">
    <citation type="journal article" date="2020" name="IScience">
        <title>Genome Sequencing of the Endangered Kingdonia uniflora (Circaeasteraceae, Ranunculales) Reveals Potential Mechanisms of Evolutionary Specialization.</title>
        <authorList>
            <person name="Sun Y."/>
            <person name="Deng T."/>
            <person name="Zhang A."/>
            <person name="Moore M.J."/>
            <person name="Landis J.B."/>
            <person name="Lin N."/>
            <person name="Zhang H."/>
            <person name="Zhang X."/>
            <person name="Huang J."/>
            <person name="Zhang X."/>
            <person name="Sun H."/>
            <person name="Wang H."/>
        </authorList>
    </citation>
    <scope>NUCLEOTIDE SEQUENCE [LARGE SCALE GENOMIC DNA]</scope>
    <source>
        <strain evidence="2">TB1705</strain>
        <tissue evidence="2">Leaf</tissue>
    </source>
</reference>
<dbReference type="PANTHER" id="PTHR44102">
    <property type="entry name" value="PROTEIN NPG1"/>
    <property type="match status" value="1"/>
</dbReference>
<dbReference type="OrthoDB" id="29013at2759"/>
<dbReference type="InterPro" id="IPR011990">
    <property type="entry name" value="TPR-like_helical_dom_sf"/>
</dbReference>
<dbReference type="InterPro" id="IPR043376">
    <property type="entry name" value="NPG1-like"/>
</dbReference>
<dbReference type="EMBL" id="JACGCM010002030">
    <property type="protein sequence ID" value="KAF6145778.1"/>
    <property type="molecule type" value="Genomic_DNA"/>
</dbReference>
<name>A0A7J7LT90_9MAGN</name>
<evidence type="ECO:0000256" key="1">
    <source>
        <dbReference type="SAM" id="MobiDB-lite"/>
    </source>
</evidence>